<evidence type="ECO:0000259" key="6">
    <source>
        <dbReference type="PROSITE" id="PS51526"/>
    </source>
</evidence>
<evidence type="ECO:0000256" key="1">
    <source>
        <dbReference type="ARBA" id="ARBA00004123"/>
    </source>
</evidence>
<dbReference type="GO" id="GO:0000978">
    <property type="term" value="F:RNA polymerase II cis-regulatory region sequence-specific DNA binding"/>
    <property type="evidence" value="ECO:0007669"/>
    <property type="project" value="TreeGrafter"/>
</dbReference>
<reference evidence="7" key="1">
    <citation type="submission" date="2021-12" db="EMBL/GenBank/DDBJ databases">
        <authorList>
            <person name="King R."/>
        </authorList>
    </citation>
    <scope>NUCLEOTIDE SEQUENCE</scope>
</reference>
<dbReference type="InterPro" id="IPR003150">
    <property type="entry name" value="DNA-bd_RFX"/>
</dbReference>
<feature type="compositionally biased region" description="Polar residues" evidence="5">
    <location>
        <begin position="686"/>
        <end position="707"/>
    </location>
</feature>
<dbReference type="GO" id="GO:0000981">
    <property type="term" value="F:DNA-binding transcription factor activity, RNA polymerase II-specific"/>
    <property type="evidence" value="ECO:0007669"/>
    <property type="project" value="TreeGrafter"/>
</dbReference>
<dbReference type="OrthoDB" id="10069709at2759"/>
<dbReference type="Pfam" id="PF02257">
    <property type="entry name" value="RFX_DNA_binding"/>
    <property type="match status" value="1"/>
</dbReference>
<dbReference type="PANTHER" id="PTHR12619">
    <property type="entry name" value="RFX TRANSCRIPTION FACTOR FAMILY"/>
    <property type="match status" value="1"/>
</dbReference>
<feature type="compositionally biased region" description="Polar residues" evidence="5">
    <location>
        <begin position="31"/>
        <end position="58"/>
    </location>
</feature>
<dbReference type="PROSITE" id="PS51526">
    <property type="entry name" value="RFX_DBD"/>
    <property type="match status" value="1"/>
</dbReference>
<dbReference type="SUPFAM" id="SSF46785">
    <property type="entry name" value="Winged helix' DNA-binding domain"/>
    <property type="match status" value="1"/>
</dbReference>
<dbReference type="GO" id="GO:0005634">
    <property type="term" value="C:nucleus"/>
    <property type="evidence" value="ECO:0007669"/>
    <property type="project" value="UniProtKB-SubCell"/>
</dbReference>
<dbReference type="InterPro" id="IPR036390">
    <property type="entry name" value="WH_DNA-bd_sf"/>
</dbReference>
<dbReference type="AlphaFoldDB" id="A0A9P0FFG3"/>
<dbReference type="Proteomes" id="UP001154078">
    <property type="component" value="Chromosome 2"/>
</dbReference>
<dbReference type="InterPro" id="IPR036388">
    <property type="entry name" value="WH-like_DNA-bd_sf"/>
</dbReference>
<gene>
    <name evidence="7" type="ORF">MELIAE_LOCUS3716</name>
</gene>
<feature type="region of interest" description="Disordered" evidence="5">
    <location>
        <begin position="24"/>
        <end position="58"/>
    </location>
</feature>
<dbReference type="Gene3D" id="1.10.10.10">
    <property type="entry name" value="Winged helix-like DNA-binding domain superfamily/Winged helix DNA-binding domain"/>
    <property type="match status" value="1"/>
</dbReference>
<feature type="compositionally biased region" description="Basic and acidic residues" evidence="5">
    <location>
        <begin position="277"/>
        <end position="287"/>
    </location>
</feature>
<keyword evidence="2" id="KW-0238">DNA-binding</keyword>
<keyword evidence="8" id="KW-1185">Reference proteome</keyword>
<proteinExistence type="inferred from homology"/>
<name>A0A9P0FFG3_BRAAE</name>
<feature type="domain" description="RFX-type winged-helix" evidence="6">
    <location>
        <begin position="119"/>
        <end position="194"/>
    </location>
</feature>
<organism evidence="7 8">
    <name type="scientific">Brassicogethes aeneus</name>
    <name type="common">Rape pollen beetle</name>
    <name type="synonym">Meligethes aeneus</name>
    <dbReference type="NCBI Taxonomy" id="1431903"/>
    <lineage>
        <taxon>Eukaryota</taxon>
        <taxon>Metazoa</taxon>
        <taxon>Ecdysozoa</taxon>
        <taxon>Arthropoda</taxon>
        <taxon>Hexapoda</taxon>
        <taxon>Insecta</taxon>
        <taxon>Pterygota</taxon>
        <taxon>Neoptera</taxon>
        <taxon>Endopterygota</taxon>
        <taxon>Coleoptera</taxon>
        <taxon>Polyphaga</taxon>
        <taxon>Cucujiformia</taxon>
        <taxon>Nitidulidae</taxon>
        <taxon>Meligethinae</taxon>
        <taxon>Brassicogethes</taxon>
    </lineage>
</organism>
<keyword evidence="3" id="KW-0539">Nucleus</keyword>
<dbReference type="FunFam" id="1.10.10.10:FF:000128">
    <property type="entry name" value="DNA-binding protein RFX5 isoform X1"/>
    <property type="match status" value="1"/>
</dbReference>
<feature type="region of interest" description="Disordered" evidence="5">
    <location>
        <begin position="656"/>
        <end position="716"/>
    </location>
</feature>
<evidence type="ECO:0000256" key="2">
    <source>
        <dbReference type="ARBA" id="ARBA00023125"/>
    </source>
</evidence>
<evidence type="ECO:0000313" key="7">
    <source>
        <dbReference type="EMBL" id="CAH0551019.1"/>
    </source>
</evidence>
<sequence>MEIEQWPSECQQSVCTAVERTDLNNGDIPMDSSQSFNNAGNIDQNVENRPDTLSQGNNSITISDNSKQKLHAILEQIKGLSPVEKYIFNLKFPSEISNIVDPFRQPLNPLGSRPEIYCTISWINTHLKEDPETSLPKQEVYDEYHRFCDENKFKPLSQADFGKAMKQVYPNVRARRLGTRGKSRYCYSGLRRCLKLKPPVLPDLADKPMSTEAPFTPSVYQSAWLIIREWAKQQIGKEFSSLFELALYLVYNYSICQGTDFAYKLTLADSQLKEEFNSKSDSKHREMQMQLQRKIQQKHEIKERKRKSQSPKSEQKSGGSGAHFGGGGTKKARAHSVPNVVETSPMLAVTIAVGSECGVAATSSDNGRSQRASTSTAASACSSNTTSPIQGKPVCDKSLDYTQRTSLPEFNSFHKPQTNDPTIAKVGIPHSHNLQAERGPTVGKVAIAKLMPHSTSKKQQQLHFQQTAAAANKNTKYKAIQPKMELCDIASYNSHAQQQQQTQLFCADENRSQQDVSDIDSRFKERKFDEENECEGNDFPLPRERLESISNVDKNAMDEYLDTNNSQHEEELSKYFGNSNVQNDLSDDSKISYLRHMLQNGIVDTKPTIMQKLNPIPEEKFTNTIVKQVSTLSHLQFAATMPNVIGQATRRRVSFDTRGLDNSVPPSPNTRRKNFSFTPISPGPQSPNGIQSKCSSTTVSPFVSPRNTPVPRTKNNAHQNAGIMVGKTVKVKKEISLDLSENFNQSCMPMSAPPSPMLQKLLNSKGPYKPNYIHMQSNASNEVSQFLSNQLPNELNDLGYRSQSVPVNQMMFMPQNDFSEVDPIRESECTQVKQIIEALDTHCDNNNLNLICNLEMSSTNQSLPEYGLHLVNNNLEIPEYPISDNLQNPSRSVPSTPLPFGQNFKHEMPRSYPSTPLATTSDNFTYQINNGDCLLNGQPIRSDDLSQHGPLDFVAATPAAAFSDTNGTDNLTEFSDGSLLDETCVLNYGANIN</sequence>
<dbReference type="InterPro" id="IPR039779">
    <property type="entry name" value="RFX-like"/>
</dbReference>
<dbReference type="PANTHER" id="PTHR12619:SF21">
    <property type="entry name" value="RFX-TYPE WINGED-HELIX DOMAIN-CONTAINING PROTEIN"/>
    <property type="match status" value="1"/>
</dbReference>
<evidence type="ECO:0000313" key="8">
    <source>
        <dbReference type="Proteomes" id="UP001154078"/>
    </source>
</evidence>
<comment type="subcellular location">
    <subcellularLocation>
        <location evidence="1">Nucleus</location>
    </subcellularLocation>
</comment>
<comment type="similarity">
    <text evidence="4">Belongs to the RFX family.</text>
</comment>
<evidence type="ECO:0000256" key="4">
    <source>
        <dbReference type="ARBA" id="ARBA00061114"/>
    </source>
</evidence>
<feature type="compositionally biased region" description="Gly residues" evidence="5">
    <location>
        <begin position="318"/>
        <end position="329"/>
    </location>
</feature>
<evidence type="ECO:0000256" key="5">
    <source>
        <dbReference type="SAM" id="MobiDB-lite"/>
    </source>
</evidence>
<evidence type="ECO:0000256" key="3">
    <source>
        <dbReference type="ARBA" id="ARBA00023242"/>
    </source>
</evidence>
<accession>A0A9P0FFG3</accession>
<protein>
    <recommendedName>
        <fullName evidence="6">RFX-type winged-helix domain-containing protein</fullName>
    </recommendedName>
</protein>
<dbReference type="EMBL" id="OV121133">
    <property type="protein sequence ID" value="CAH0551019.1"/>
    <property type="molecule type" value="Genomic_DNA"/>
</dbReference>
<feature type="region of interest" description="Disordered" evidence="5">
    <location>
        <begin position="277"/>
        <end position="335"/>
    </location>
</feature>